<gene>
    <name evidence="2" type="ORF">EPI10_028998</name>
</gene>
<accession>A0A5B6V080</accession>
<keyword evidence="3" id="KW-1185">Reference proteome</keyword>
<dbReference type="PANTHER" id="PTHR33116">
    <property type="entry name" value="REVERSE TRANSCRIPTASE ZINC-BINDING DOMAIN-CONTAINING PROTEIN-RELATED-RELATED"/>
    <property type="match status" value="1"/>
</dbReference>
<evidence type="ECO:0000259" key="1">
    <source>
        <dbReference type="Pfam" id="PF00078"/>
    </source>
</evidence>
<protein>
    <submittedName>
        <fullName evidence="2">Reverse transcriptase</fullName>
    </submittedName>
</protein>
<dbReference type="SUPFAM" id="SSF56672">
    <property type="entry name" value="DNA/RNA polymerases"/>
    <property type="match status" value="1"/>
</dbReference>
<keyword evidence="2" id="KW-0808">Transferase</keyword>
<keyword evidence="2" id="KW-0548">Nucleotidyltransferase</keyword>
<keyword evidence="2" id="KW-0695">RNA-directed DNA polymerase</keyword>
<organism evidence="2 3">
    <name type="scientific">Gossypium australe</name>
    <dbReference type="NCBI Taxonomy" id="47621"/>
    <lineage>
        <taxon>Eukaryota</taxon>
        <taxon>Viridiplantae</taxon>
        <taxon>Streptophyta</taxon>
        <taxon>Embryophyta</taxon>
        <taxon>Tracheophyta</taxon>
        <taxon>Spermatophyta</taxon>
        <taxon>Magnoliopsida</taxon>
        <taxon>eudicotyledons</taxon>
        <taxon>Gunneridae</taxon>
        <taxon>Pentapetalae</taxon>
        <taxon>rosids</taxon>
        <taxon>malvids</taxon>
        <taxon>Malvales</taxon>
        <taxon>Malvaceae</taxon>
        <taxon>Malvoideae</taxon>
        <taxon>Gossypium</taxon>
    </lineage>
</organism>
<evidence type="ECO:0000313" key="2">
    <source>
        <dbReference type="EMBL" id="KAA3462518.1"/>
    </source>
</evidence>
<dbReference type="EMBL" id="SMMG02000009">
    <property type="protein sequence ID" value="KAA3462518.1"/>
    <property type="molecule type" value="Genomic_DNA"/>
</dbReference>
<comment type="caution">
    <text evidence="2">The sequence shown here is derived from an EMBL/GenBank/DDBJ whole genome shotgun (WGS) entry which is preliminary data.</text>
</comment>
<name>A0A5B6V080_9ROSI</name>
<feature type="domain" description="Reverse transcriptase" evidence="1">
    <location>
        <begin position="117"/>
        <end position="355"/>
    </location>
</feature>
<dbReference type="InterPro" id="IPR043502">
    <property type="entry name" value="DNA/RNA_pol_sf"/>
</dbReference>
<dbReference type="AlphaFoldDB" id="A0A5B6V080"/>
<dbReference type="GO" id="GO:0003964">
    <property type="term" value="F:RNA-directed DNA polymerase activity"/>
    <property type="evidence" value="ECO:0007669"/>
    <property type="project" value="UniProtKB-KW"/>
</dbReference>
<dbReference type="CDD" id="cd01650">
    <property type="entry name" value="RT_nLTR_like"/>
    <property type="match status" value="1"/>
</dbReference>
<evidence type="ECO:0000313" key="3">
    <source>
        <dbReference type="Proteomes" id="UP000325315"/>
    </source>
</evidence>
<dbReference type="Pfam" id="PF00078">
    <property type="entry name" value="RVT_1"/>
    <property type="match status" value="1"/>
</dbReference>
<dbReference type="OrthoDB" id="1166703at2759"/>
<sequence length="452" mass="50752">MNTISRLQLDDGGETIDEREIAETATFYFQKLFTSNRVRDLSYLLQGIKKNISLDKNVVLLAAYTEDVFSALKGMGATKAPGPDGKGVTNFCLGILNKNQNFGQLNSINIVLIPKIQNPINLANFRPSSLCTVLYRIVIKAIANRVQEVIGGCIDVAQSAFVPGRLISDNVLIAYEILHTFQKKHTGKKGYMAVKLDMNKAYDRVEWGFLKEVMLRMGFQEELVRLILKCISTTSFAININGKRGRGDSLSPFLFLLCSEGLSALMRLAKEEGLIKGAKTSKRGTTISHLLFVDDCILFGEATKEGTGKLKGILKEYEKCSGQCVNFNKSTIFYSSNTPEVNKREISSILGVRSSTEMEKYLGLPNVIGRRRNESFQNLKEKLQLRIKGWSNKFLSQGGKEVFIKSVLQAIPTYAMSCFLLPSSFCEELERIIVNFWWQKAYGKKGIHWQHM</sequence>
<reference evidence="3" key="1">
    <citation type="journal article" date="2019" name="Plant Biotechnol. J.">
        <title>Genome sequencing of the Australian wild diploid species Gossypium australe highlights disease resistance and delayed gland morphogenesis.</title>
        <authorList>
            <person name="Cai Y."/>
            <person name="Cai X."/>
            <person name="Wang Q."/>
            <person name="Wang P."/>
            <person name="Zhang Y."/>
            <person name="Cai C."/>
            <person name="Xu Y."/>
            <person name="Wang K."/>
            <person name="Zhou Z."/>
            <person name="Wang C."/>
            <person name="Geng S."/>
            <person name="Li B."/>
            <person name="Dong Q."/>
            <person name="Hou Y."/>
            <person name="Wang H."/>
            <person name="Ai P."/>
            <person name="Liu Z."/>
            <person name="Yi F."/>
            <person name="Sun M."/>
            <person name="An G."/>
            <person name="Cheng J."/>
            <person name="Zhang Y."/>
            <person name="Shi Q."/>
            <person name="Xie Y."/>
            <person name="Shi X."/>
            <person name="Chang Y."/>
            <person name="Huang F."/>
            <person name="Chen Y."/>
            <person name="Hong S."/>
            <person name="Mi L."/>
            <person name="Sun Q."/>
            <person name="Zhang L."/>
            <person name="Zhou B."/>
            <person name="Peng R."/>
            <person name="Zhang X."/>
            <person name="Liu F."/>
        </authorList>
    </citation>
    <scope>NUCLEOTIDE SEQUENCE [LARGE SCALE GENOMIC DNA]</scope>
    <source>
        <strain evidence="3">cv. PA1801</strain>
    </source>
</reference>
<proteinExistence type="predicted"/>
<dbReference type="Proteomes" id="UP000325315">
    <property type="component" value="Unassembled WGS sequence"/>
</dbReference>
<dbReference type="PANTHER" id="PTHR33116:SF86">
    <property type="entry name" value="REVERSE TRANSCRIPTASE DOMAIN-CONTAINING PROTEIN"/>
    <property type="match status" value="1"/>
</dbReference>
<dbReference type="InterPro" id="IPR000477">
    <property type="entry name" value="RT_dom"/>
</dbReference>